<proteinExistence type="predicted"/>
<keyword evidence="1" id="KW-0812">Transmembrane</keyword>
<feature type="transmembrane region" description="Helical" evidence="1">
    <location>
        <begin position="6"/>
        <end position="23"/>
    </location>
</feature>
<name>A0A382M7D6_9ZZZZ</name>
<organism evidence="2">
    <name type="scientific">marine metagenome</name>
    <dbReference type="NCBI Taxonomy" id="408172"/>
    <lineage>
        <taxon>unclassified sequences</taxon>
        <taxon>metagenomes</taxon>
        <taxon>ecological metagenomes</taxon>
    </lineage>
</organism>
<gene>
    <name evidence="2" type="ORF">METZ01_LOCUS297788</name>
</gene>
<sequence length="24" mass="2615">MLESIIVETNSLLAIIAVIMILNT</sequence>
<dbReference type="EMBL" id="UINC01091846">
    <property type="protein sequence ID" value="SVC44934.1"/>
    <property type="molecule type" value="Genomic_DNA"/>
</dbReference>
<keyword evidence="1" id="KW-0472">Membrane</keyword>
<evidence type="ECO:0000313" key="2">
    <source>
        <dbReference type="EMBL" id="SVC44934.1"/>
    </source>
</evidence>
<accession>A0A382M7D6</accession>
<protein>
    <submittedName>
        <fullName evidence="2">Uncharacterized protein</fullName>
    </submittedName>
</protein>
<reference evidence="2" key="1">
    <citation type="submission" date="2018-05" db="EMBL/GenBank/DDBJ databases">
        <authorList>
            <person name="Lanie J.A."/>
            <person name="Ng W.-L."/>
            <person name="Kazmierczak K.M."/>
            <person name="Andrzejewski T.M."/>
            <person name="Davidsen T.M."/>
            <person name="Wayne K.J."/>
            <person name="Tettelin H."/>
            <person name="Glass J.I."/>
            <person name="Rusch D."/>
            <person name="Podicherti R."/>
            <person name="Tsui H.-C.T."/>
            <person name="Winkler M.E."/>
        </authorList>
    </citation>
    <scope>NUCLEOTIDE SEQUENCE</scope>
</reference>
<evidence type="ECO:0000256" key="1">
    <source>
        <dbReference type="SAM" id="Phobius"/>
    </source>
</evidence>
<dbReference type="AlphaFoldDB" id="A0A382M7D6"/>
<keyword evidence="1" id="KW-1133">Transmembrane helix</keyword>